<keyword evidence="6" id="KW-1133">Transmembrane helix</keyword>
<feature type="DNA-binding region" description="H-T-H motif" evidence="4">
    <location>
        <begin position="51"/>
        <end position="70"/>
    </location>
</feature>
<dbReference type="PRINTS" id="PR00455">
    <property type="entry name" value="HTHTETR"/>
</dbReference>
<dbReference type="EMBL" id="CP104694">
    <property type="protein sequence ID" value="UXI67838.1"/>
    <property type="molecule type" value="Genomic_DNA"/>
</dbReference>
<feature type="transmembrane region" description="Helical" evidence="6">
    <location>
        <begin position="176"/>
        <end position="195"/>
    </location>
</feature>
<dbReference type="Pfam" id="PF00440">
    <property type="entry name" value="TetR_N"/>
    <property type="match status" value="1"/>
</dbReference>
<keyword evidence="9" id="KW-1185">Reference proteome</keyword>
<feature type="compositionally biased region" description="Low complexity" evidence="5">
    <location>
        <begin position="7"/>
        <end position="25"/>
    </location>
</feature>
<sequence length="226" mass="24516">MNRKKPSPTTAPAAARGRGRPASAAVDREARERLIDAAVTLFSERGIAATPLSAVARAAHVTPALLHYYFGNKENLVDAIVEERFVPIVSQVVHKLSGIEATPRAAFTTFVQEVTATLSTHPWLPPLWLREVVTEGGQLRERIVGHMAPRLAQPLVGLVRQAQAEGRLNPAIEPRLIMVSLIGLTVFPFAAQGIWRPLFEAGDVTAESLARHVLALLLDGLLLPDK</sequence>
<dbReference type="Proteomes" id="UP001064632">
    <property type="component" value="Chromosome"/>
</dbReference>
<evidence type="ECO:0000256" key="3">
    <source>
        <dbReference type="ARBA" id="ARBA00023163"/>
    </source>
</evidence>
<keyword evidence="2 4" id="KW-0238">DNA-binding</keyword>
<evidence type="ECO:0000256" key="2">
    <source>
        <dbReference type="ARBA" id="ARBA00023125"/>
    </source>
</evidence>
<protein>
    <submittedName>
        <fullName evidence="8">TetR/AcrR family transcriptional regulator</fullName>
    </submittedName>
</protein>
<dbReference type="InterPro" id="IPR050109">
    <property type="entry name" value="HTH-type_TetR-like_transc_reg"/>
</dbReference>
<evidence type="ECO:0000259" key="7">
    <source>
        <dbReference type="PROSITE" id="PS50977"/>
    </source>
</evidence>
<dbReference type="InterPro" id="IPR036271">
    <property type="entry name" value="Tet_transcr_reg_TetR-rel_C_sf"/>
</dbReference>
<evidence type="ECO:0000256" key="5">
    <source>
        <dbReference type="SAM" id="MobiDB-lite"/>
    </source>
</evidence>
<proteinExistence type="predicted"/>
<dbReference type="PANTHER" id="PTHR30055">
    <property type="entry name" value="HTH-TYPE TRANSCRIPTIONAL REGULATOR RUTR"/>
    <property type="match status" value="1"/>
</dbReference>
<dbReference type="PANTHER" id="PTHR30055:SF234">
    <property type="entry name" value="HTH-TYPE TRANSCRIPTIONAL REGULATOR BETI"/>
    <property type="match status" value="1"/>
</dbReference>
<evidence type="ECO:0000256" key="4">
    <source>
        <dbReference type="PROSITE-ProRule" id="PRU00335"/>
    </source>
</evidence>
<organism evidence="8 9">
    <name type="scientific">Tahibacter amnicola</name>
    <dbReference type="NCBI Taxonomy" id="2976241"/>
    <lineage>
        <taxon>Bacteria</taxon>
        <taxon>Pseudomonadati</taxon>
        <taxon>Pseudomonadota</taxon>
        <taxon>Gammaproteobacteria</taxon>
        <taxon>Lysobacterales</taxon>
        <taxon>Rhodanobacteraceae</taxon>
        <taxon>Tahibacter</taxon>
    </lineage>
</organism>
<keyword evidence="6" id="KW-0472">Membrane</keyword>
<accession>A0ABY6BCR9</accession>
<name>A0ABY6BCR9_9GAMM</name>
<dbReference type="InterPro" id="IPR001647">
    <property type="entry name" value="HTH_TetR"/>
</dbReference>
<keyword evidence="3" id="KW-0804">Transcription</keyword>
<evidence type="ECO:0000256" key="1">
    <source>
        <dbReference type="ARBA" id="ARBA00023015"/>
    </source>
</evidence>
<dbReference type="PROSITE" id="PS50977">
    <property type="entry name" value="HTH_TETR_2"/>
    <property type="match status" value="1"/>
</dbReference>
<gene>
    <name evidence="8" type="ORF">N4264_24410</name>
</gene>
<dbReference type="InterPro" id="IPR041474">
    <property type="entry name" value="NicS_C"/>
</dbReference>
<evidence type="ECO:0000313" key="8">
    <source>
        <dbReference type="EMBL" id="UXI67838.1"/>
    </source>
</evidence>
<dbReference type="Pfam" id="PF17938">
    <property type="entry name" value="TetR_C_29"/>
    <property type="match status" value="1"/>
</dbReference>
<feature type="domain" description="HTH tetR-type" evidence="7">
    <location>
        <begin position="28"/>
        <end position="88"/>
    </location>
</feature>
<dbReference type="RefSeq" id="WP_261694807.1">
    <property type="nucleotide sequence ID" value="NZ_CP104694.1"/>
</dbReference>
<dbReference type="SUPFAM" id="SSF48498">
    <property type="entry name" value="Tetracyclin repressor-like, C-terminal domain"/>
    <property type="match status" value="1"/>
</dbReference>
<dbReference type="Gene3D" id="1.10.357.10">
    <property type="entry name" value="Tetracycline Repressor, domain 2"/>
    <property type="match status" value="1"/>
</dbReference>
<dbReference type="SUPFAM" id="SSF46689">
    <property type="entry name" value="Homeodomain-like"/>
    <property type="match status" value="1"/>
</dbReference>
<evidence type="ECO:0000313" key="9">
    <source>
        <dbReference type="Proteomes" id="UP001064632"/>
    </source>
</evidence>
<keyword evidence="1" id="KW-0805">Transcription regulation</keyword>
<keyword evidence="6" id="KW-0812">Transmembrane</keyword>
<reference evidence="8" key="1">
    <citation type="submission" date="2022-09" db="EMBL/GenBank/DDBJ databases">
        <title>Tahibacter sp. nov., isolated from a fresh water.</title>
        <authorList>
            <person name="Baek J.H."/>
            <person name="Lee J.K."/>
            <person name="Kim J.M."/>
            <person name="Jeon C.O."/>
        </authorList>
    </citation>
    <scope>NUCLEOTIDE SEQUENCE</scope>
    <source>
        <strain evidence="8">W38</strain>
    </source>
</reference>
<evidence type="ECO:0000256" key="6">
    <source>
        <dbReference type="SAM" id="Phobius"/>
    </source>
</evidence>
<dbReference type="InterPro" id="IPR009057">
    <property type="entry name" value="Homeodomain-like_sf"/>
</dbReference>
<feature type="region of interest" description="Disordered" evidence="5">
    <location>
        <begin position="1"/>
        <end position="27"/>
    </location>
</feature>